<accession>G4CK38</accession>
<dbReference type="EMBL" id="AGAY01000069">
    <property type="protein sequence ID" value="EGY51765.1"/>
    <property type="molecule type" value="Genomic_DNA"/>
</dbReference>
<dbReference type="HOGENOM" id="CLU_3045732_0_0_4"/>
<organism evidence="1 2">
    <name type="scientific">Neisseria shayeganii 871</name>
    <dbReference type="NCBI Taxonomy" id="1032488"/>
    <lineage>
        <taxon>Bacteria</taxon>
        <taxon>Pseudomonadati</taxon>
        <taxon>Pseudomonadota</taxon>
        <taxon>Betaproteobacteria</taxon>
        <taxon>Neisseriales</taxon>
        <taxon>Neisseriaceae</taxon>
        <taxon>Neisseria</taxon>
    </lineage>
</organism>
<proteinExistence type="predicted"/>
<dbReference type="PATRIC" id="fig|1032488.3.peg.1873"/>
<keyword evidence="2" id="KW-1185">Reference proteome</keyword>
<comment type="caution">
    <text evidence="1">The sequence shown here is derived from an EMBL/GenBank/DDBJ whole genome shotgun (WGS) entry which is preliminary data.</text>
</comment>
<reference evidence="1 2" key="1">
    <citation type="submission" date="2011-05" db="EMBL/GenBank/DDBJ databases">
        <authorList>
            <person name="Muzny D."/>
            <person name="Qin X."/>
            <person name="Deng J."/>
            <person name="Jiang H."/>
            <person name="Liu Y."/>
            <person name="Qu J."/>
            <person name="Song X.-Z."/>
            <person name="Zhang L."/>
            <person name="Thornton R."/>
            <person name="Coyle M."/>
            <person name="Francisco L."/>
            <person name="Jackson L."/>
            <person name="Javaid M."/>
            <person name="Korchina V."/>
            <person name="Kovar C."/>
            <person name="Mata R."/>
            <person name="Mathew T."/>
            <person name="Ngo R."/>
            <person name="Nguyen L."/>
            <person name="Nguyen N."/>
            <person name="Okwuonu G."/>
            <person name="Ongeri F."/>
            <person name="Pham C."/>
            <person name="Simmons D."/>
            <person name="Wilczek-Boney K."/>
            <person name="Hale W."/>
            <person name="Jakkamsetti A."/>
            <person name="Pham P."/>
            <person name="Ruth R."/>
            <person name="San Lucas F."/>
            <person name="Warren J."/>
            <person name="Zhang J."/>
            <person name="Zhao Z."/>
            <person name="Zhou C."/>
            <person name="Zhu D."/>
            <person name="Lee S."/>
            <person name="Bess C."/>
            <person name="Blankenburg K."/>
            <person name="Forbes L."/>
            <person name="Fu Q."/>
            <person name="Gubbala S."/>
            <person name="Hirani K."/>
            <person name="Jayaseelan J.C."/>
            <person name="Lara F."/>
            <person name="Munidasa M."/>
            <person name="Palculict T."/>
            <person name="Patil S."/>
            <person name="Pu L.-L."/>
            <person name="Saada N."/>
            <person name="Tang L."/>
            <person name="Weissenberger G."/>
            <person name="Zhu Y."/>
            <person name="Hemphill L."/>
            <person name="Shang Y."/>
            <person name="Youmans B."/>
            <person name="Ayvaz T."/>
            <person name="Ross M."/>
            <person name="Santibanez J."/>
            <person name="Aqrawi P."/>
            <person name="Gross S."/>
            <person name="Joshi V."/>
            <person name="Fowler G."/>
            <person name="Nazareth L."/>
            <person name="Reid J."/>
            <person name="Worley K."/>
            <person name="Petrosino J."/>
            <person name="Highlander S."/>
            <person name="Gibbs R."/>
        </authorList>
    </citation>
    <scope>NUCLEOTIDE SEQUENCE [LARGE SCALE GENOMIC DNA]</scope>
    <source>
        <strain evidence="1 2">871</strain>
    </source>
</reference>
<dbReference type="Proteomes" id="UP000003019">
    <property type="component" value="Unassembled WGS sequence"/>
</dbReference>
<sequence>MKHDKEAVPRRAPGICFPRLCKDEQKHLACVLVSGKVLRLLKTQENKSIVFQVA</sequence>
<name>G4CK38_9NEIS</name>
<dbReference type="STRING" id="1032488.HMPREF9371_1978"/>
<evidence type="ECO:0000313" key="2">
    <source>
        <dbReference type="Proteomes" id="UP000003019"/>
    </source>
</evidence>
<protein>
    <submittedName>
        <fullName evidence="1">Uncharacterized protein</fullName>
    </submittedName>
</protein>
<dbReference type="AlphaFoldDB" id="G4CK38"/>
<evidence type="ECO:0000313" key="1">
    <source>
        <dbReference type="EMBL" id="EGY51765.1"/>
    </source>
</evidence>
<gene>
    <name evidence="1" type="ORF">HMPREF9371_1978</name>
</gene>